<accession>A0A9P6KXD9</accession>
<organism evidence="2 3">
    <name type="scientific">Nosema granulosis</name>
    <dbReference type="NCBI Taxonomy" id="83296"/>
    <lineage>
        <taxon>Eukaryota</taxon>
        <taxon>Fungi</taxon>
        <taxon>Fungi incertae sedis</taxon>
        <taxon>Microsporidia</taxon>
        <taxon>Nosematidae</taxon>
        <taxon>Nosema</taxon>
    </lineage>
</organism>
<sequence>MPYSEWKGRMLEKFDKGMSKKEYLRCYQFKEESCHDFFERMVSEGRKILTDEEWILEIALLGLRKYKEEIECLAMEFNEISEEFLEKVKRLEIIKRESWKRKQQSKERNNSTMQRKASFHDNKYKEVNNV</sequence>
<gene>
    <name evidence="2" type="ORF">NGRA_3564</name>
</gene>
<dbReference type="EMBL" id="SBJO01001478">
    <property type="protein sequence ID" value="KAF9744823.1"/>
    <property type="molecule type" value="Genomic_DNA"/>
</dbReference>
<keyword evidence="3" id="KW-1185">Reference proteome</keyword>
<proteinExistence type="predicted"/>
<evidence type="ECO:0000313" key="2">
    <source>
        <dbReference type="EMBL" id="KAF9744823.1"/>
    </source>
</evidence>
<feature type="non-terminal residue" evidence="2">
    <location>
        <position position="130"/>
    </location>
</feature>
<evidence type="ECO:0000256" key="1">
    <source>
        <dbReference type="SAM" id="MobiDB-lite"/>
    </source>
</evidence>
<comment type="caution">
    <text evidence="2">The sequence shown here is derived from an EMBL/GenBank/DDBJ whole genome shotgun (WGS) entry which is preliminary data.</text>
</comment>
<feature type="region of interest" description="Disordered" evidence="1">
    <location>
        <begin position="99"/>
        <end position="130"/>
    </location>
</feature>
<evidence type="ECO:0000313" key="3">
    <source>
        <dbReference type="Proteomes" id="UP000740883"/>
    </source>
</evidence>
<reference evidence="2 3" key="1">
    <citation type="journal article" date="2020" name="Genome Biol. Evol.">
        <title>Comparative genomics of strictly vertically transmitted, feminizing microsporidia endosymbionts of amphipod crustaceans.</title>
        <authorList>
            <person name="Cormier A."/>
            <person name="Chebbi M.A."/>
            <person name="Giraud I."/>
            <person name="Wattier R."/>
            <person name="Teixeira M."/>
            <person name="Gilbert C."/>
            <person name="Rigaud T."/>
            <person name="Cordaux R."/>
        </authorList>
    </citation>
    <scope>NUCLEOTIDE SEQUENCE [LARGE SCALE GENOMIC DNA]</scope>
    <source>
        <strain evidence="2 3">Ou3-Ou53</strain>
    </source>
</reference>
<name>A0A9P6KXD9_9MICR</name>
<feature type="compositionally biased region" description="Basic and acidic residues" evidence="1">
    <location>
        <begin position="118"/>
        <end position="130"/>
    </location>
</feature>
<dbReference type="OrthoDB" id="407598at2759"/>
<dbReference type="Proteomes" id="UP000740883">
    <property type="component" value="Unassembled WGS sequence"/>
</dbReference>
<protein>
    <submittedName>
        <fullName evidence="2">Uncharacterized protein</fullName>
    </submittedName>
</protein>
<dbReference type="AlphaFoldDB" id="A0A9P6KXD9"/>